<sequence>SKNSEEEENCVASAIPKSTQNKSKWATGIFEDWRRARFPKVATLEPGGLFKHYDLHKAQSLEVPLVQMDALSLNYWLTKFIQEVAKPSRERYPPKRYTRLCVEYVVSSRKRKRSWILILPMLRTK</sequence>
<feature type="non-terminal residue" evidence="2">
    <location>
        <position position="1"/>
    </location>
</feature>
<feature type="region of interest" description="Disordered" evidence="1">
    <location>
        <begin position="1"/>
        <end position="20"/>
    </location>
</feature>
<comment type="caution">
    <text evidence="2">The sequence shown here is derived from an EMBL/GenBank/DDBJ whole genome shotgun (WGS) entry which is preliminary data.</text>
</comment>
<protein>
    <recommendedName>
        <fullName evidence="4">Transposase</fullName>
    </recommendedName>
</protein>
<dbReference type="AlphaFoldDB" id="A0AAU9W0F5"/>
<evidence type="ECO:0008006" key="4">
    <source>
        <dbReference type="Google" id="ProtNLM"/>
    </source>
</evidence>
<organism evidence="2 3">
    <name type="scientific">Pocillopora meandrina</name>
    <dbReference type="NCBI Taxonomy" id="46732"/>
    <lineage>
        <taxon>Eukaryota</taxon>
        <taxon>Metazoa</taxon>
        <taxon>Cnidaria</taxon>
        <taxon>Anthozoa</taxon>
        <taxon>Hexacorallia</taxon>
        <taxon>Scleractinia</taxon>
        <taxon>Astrocoeniina</taxon>
        <taxon>Pocilloporidae</taxon>
        <taxon>Pocillopora</taxon>
    </lineage>
</organism>
<dbReference type="EMBL" id="CALNXJ010000005">
    <property type="protein sequence ID" value="CAH3040307.1"/>
    <property type="molecule type" value="Genomic_DNA"/>
</dbReference>
<accession>A0AAU9W0F5</accession>
<reference evidence="2 3" key="1">
    <citation type="submission" date="2022-05" db="EMBL/GenBank/DDBJ databases">
        <authorList>
            <consortium name="Genoscope - CEA"/>
            <person name="William W."/>
        </authorList>
    </citation>
    <scope>NUCLEOTIDE SEQUENCE [LARGE SCALE GENOMIC DNA]</scope>
</reference>
<feature type="non-terminal residue" evidence="2">
    <location>
        <position position="125"/>
    </location>
</feature>
<evidence type="ECO:0000313" key="2">
    <source>
        <dbReference type="EMBL" id="CAH3040307.1"/>
    </source>
</evidence>
<gene>
    <name evidence="2" type="ORF">PMEA_00025933</name>
</gene>
<evidence type="ECO:0000256" key="1">
    <source>
        <dbReference type="SAM" id="MobiDB-lite"/>
    </source>
</evidence>
<name>A0AAU9W0F5_9CNID</name>
<proteinExistence type="predicted"/>
<evidence type="ECO:0000313" key="3">
    <source>
        <dbReference type="Proteomes" id="UP001159428"/>
    </source>
</evidence>
<keyword evidence="3" id="KW-1185">Reference proteome</keyword>
<dbReference type="Proteomes" id="UP001159428">
    <property type="component" value="Unassembled WGS sequence"/>
</dbReference>